<comment type="caution">
    <text evidence="1">The sequence shown here is derived from an EMBL/GenBank/DDBJ whole genome shotgun (WGS) entry which is preliminary data.</text>
</comment>
<evidence type="ECO:0000313" key="1">
    <source>
        <dbReference type="EMBL" id="CAG8737977.1"/>
    </source>
</evidence>
<feature type="non-terminal residue" evidence="1">
    <location>
        <position position="1"/>
    </location>
</feature>
<organism evidence="1 2">
    <name type="scientific">Dentiscutata heterogama</name>
    <dbReference type="NCBI Taxonomy" id="1316150"/>
    <lineage>
        <taxon>Eukaryota</taxon>
        <taxon>Fungi</taxon>
        <taxon>Fungi incertae sedis</taxon>
        <taxon>Mucoromycota</taxon>
        <taxon>Glomeromycotina</taxon>
        <taxon>Glomeromycetes</taxon>
        <taxon>Diversisporales</taxon>
        <taxon>Gigasporaceae</taxon>
        <taxon>Dentiscutata</taxon>
    </lineage>
</organism>
<protein>
    <submittedName>
        <fullName evidence="1">1178_t:CDS:1</fullName>
    </submittedName>
</protein>
<gene>
    <name evidence="1" type="ORF">DHETER_LOCUS13867</name>
</gene>
<accession>A0ACA9Q592</accession>
<feature type="non-terminal residue" evidence="1">
    <location>
        <position position="50"/>
    </location>
</feature>
<proteinExistence type="predicted"/>
<sequence>EPFIRLVKSKLELAQIVENNIILYKDLGSCKLLEQEIVTKQLIALQNRLN</sequence>
<name>A0ACA9Q592_9GLOM</name>
<dbReference type="EMBL" id="CAJVPU010039833">
    <property type="protein sequence ID" value="CAG8737977.1"/>
    <property type="molecule type" value="Genomic_DNA"/>
</dbReference>
<keyword evidence="2" id="KW-1185">Reference proteome</keyword>
<evidence type="ECO:0000313" key="2">
    <source>
        <dbReference type="Proteomes" id="UP000789702"/>
    </source>
</evidence>
<dbReference type="Proteomes" id="UP000789702">
    <property type="component" value="Unassembled WGS sequence"/>
</dbReference>
<reference evidence="1" key="1">
    <citation type="submission" date="2021-06" db="EMBL/GenBank/DDBJ databases">
        <authorList>
            <person name="Kallberg Y."/>
            <person name="Tangrot J."/>
            <person name="Rosling A."/>
        </authorList>
    </citation>
    <scope>NUCLEOTIDE SEQUENCE</scope>
    <source>
        <strain evidence="1">IL203A</strain>
    </source>
</reference>